<evidence type="ECO:0000313" key="1">
    <source>
        <dbReference type="EMBL" id="RNA03233.1"/>
    </source>
</evidence>
<protein>
    <submittedName>
        <fullName evidence="1">Uncharacterized protein</fullName>
    </submittedName>
</protein>
<keyword evidence="2" id="KW-1185">Reference proteome</keyword>
<proteinExistence type="predicted"/>
<name>A0A3M7PW42_BRAPC</name>
<dbReference type="Proteomes" id="UP000276133">
    <property type="component" value="Unassembled WGS sequence"/>
</dbReference>
<organism evidence="1 2">
    <name type="scientific">Brachionus plicatilis</name>
    <name type="common">Marine rotifer</name>
    <name type="synonym">Brachionus muelleri</name>
    <dbReference type="NCBI Taxonomy" id="10195"/>
    <lineage>
        <taxon>Eukaryota</taxon>
        <taxon>Metazoa</taxon>
        <taxon>Spiralia</taxon>
        <taxon>Gnathifera</taxon>
        <taxon>Rotifera</taxon>
        <taxon>Eurotatoria</taxon>
        <taxon>Monogononta</taxon>
        <taxon>Pseudotrocha</taxon>
        <taxon>Ploima</taxon>
        <taxon>Brachionidae</taxon>
        <taxon>Brachionus</taxon>
    </lineage>
</organism>
<evidence type="ECO:0000313" key="2">
    <source>
        <dbReference type="Proteomes" id="UP000276133"/>
    </source>
</evidence>
<comment type="caution">
    <text evidence="1">The sequence shown here is derived from an EMBL/GenBank/DDBJ whole genome shotgun (WGS) entry which is preliminary data.</text>
</comment>
<dbReference type="AlphaFoldDB" id="A0A3M7PW42"/>
<dbReference type="EMBL" id="REGN01008576">
    <property type="protein sequence ID" value="RNA03233.1"/>
    <property type="molecule type" value="Genomic_DNA"/>
</dbReference>
<accession>A0A3M7PW42</accession>
<gene>
    <name evidence="1" type="ORF">BpHYR1_025286</name>
</gene>
<sequence length="69" mass="7897">MGQALFDNWASKNAASTFQTFDQILGAHSLGHYVILSGLWGGRRLAQRTGNEHHIRICRNSDTRFYQKF</sequence>
<reference evidence="1 2" key="1">
    <citation type="journal article" date="2018" name="Sci. Rep.">
        <title>Genomic signatures of local adaptation to the degree of environmental predictability in rotifers.</title>
        <authorList>
            <person name="Franch-Gras L."/>
            <person name="Hahn C."/>
            <person name="Garcia-Roger E.M."/>
            <person name="Carmona M.J."/>
            <person name="Serra M."/>
            <person name="Gomez A."/>
        </authorList>
    </citation>
    <scope>NUCLEOTIDE SEQUENCE [LARGE SCALE GENOMIC DNA]</scope>
    <source>
        <strain evidence="1">HYR1</strain>
    </source>
</reference>